<dbReference type="KEGG" id="lpav:PLANPX_1563"/>
<evidence type="ECO:0000313" key="2">
    <source>
        <dbReference type="EMBL" id="BBO31951.1"/>
    </source>
</evidence>
<dbReference type="EMBL" id="AP021861">
    <property type="protein sequence ID" value="BBO31951.1"/>
    <property type="molecule type" value="Genomic_DNA"/>
</dbReference>
<dbReference type="RefSeq" id="WP_152098009.1">
    <property type="nucleotide sequence ID" value="NZ_AP021861.1"/>
</dbReference>
<keyword evidence="1" id="KW-0175">Coiled coil</keyword>
<name>A0A5K7XAY0_9BACT</name>
<evidence type="ECO:0000313" key="3">
    <source>
        <dbReference type="Proteomes" id="UP000326837"/>
    </source>
</evidence>
<dbReference type="Proteomes" id="UP000326837">
    <property type="component" value="Chromosome"/>
</dbReference>
<gene>
    <name evidence="2" type="ORF">PLANPX_1563</name>
</gene>
<dbReference type="AlphaFoldDB" id="A0A5K7XAY0"/>
<accession>A0A5K7XAY0</accession>
<protein>
    <submittedName>
        <fullName evidence="2">Uncharacterized protein</fullName>
    </submittedName>
</protein>
<keyword evidence="3" id="KW-1185">Reference proteome</keyword>
<reference evidence="3" key="1">
    <citation type="submission" date="2019-10" db="EMBL/GenBank/DDBJ databases">
        <title>Lacipirellula parvula gen. nov., sp. nov., representing a lineage of planctomycetes widespread in freshwater anoxic habitats, and description of the family Lacipirellulaceae.</title>
        <authorList>
            <person name="Dedysh S.N."/>
            <person name="Kulichevskaya I.S."/>
            <person name="Beletsky A.V."/>
            <person name="Rakitin A.L."/>
            <person name="Mardanov A.V."/>
            <person name="Ivanova A.A."/>
            <person name="Saltykova V.X."/>
            <person name="Rijpstra W.I.C."/>
            <person name="Sinninghe Damste J.S."/>
            <person name="Ravin N.V."/>
        </authorList>
    </citation>
    <scope>NUCLEOTIDE SEQUENCE [LARGE SCALE GENOMIC DNA]</scope>
    <source>
        <strain evidence="3">PX69</strain>
    </source>
</reference>
<proteinExistence type="predicted"/>
<feature type="coiled-coil region" evidence="1">
    <location>
        <begin position="67"/>
        <end position="129"/>
    </location>
</feature>
<organism evidence="2 3">
    <name type="scientific">Lacipirellula parvula</name>
    <dbReference type="NCBI Taxonomy" id="2650471"/>
    <lineage>
        <taxon>Bacteria</taxon>
        <taxon>Pseudomonadati</taxon>
        <taxon>Planctomycetota</taxon>
        <taxon>Planctomycetia</taxon>
        <taxon>Pirellulales</taxon>
        <taxon>Lacipirellulaceae</taxon>
        <taxon>Lacipirellula</taxon>
    </lineage>
</organism>
<sequence length="157" mass="17514">METISSQTDAEATSKYRELVLGIAENVERSSDVTLHIRREGGRSDAQFAADIDLAIARRNRSKQFAAVDYTKKVQEAQAALSEATEQRRLALAALEDSRQAADNASSKADELFEKREDLLDERNRATAEFTNYMTATAYVGDGSADPCDWRNFRLSE</sequence>
<evidence type="ECO:0000256" key="1">
    <source>
        <dbReference type="SAM" id="Coils"/>
    </source>
</evidence>